<sequence length="13" mass="1332">MIGVEQVLGTGNN</sequence>
<keyword evidence="2" id="KW-1185">Reference proteome</keyword>
<reference evidence="1" key="1">
    <citation type="submission" date="2022-07" db="EMBL/GenBank/DDBJ databases">
        <authorList>
            <person name="Macas J."/>
            <person name="Novak P."/>
            <person name="Neumann P."/>
        </authorList>
    </citation>
    <scope>NUCLEOTIDE SEQUENCE</scope>
</reference>
<name>A0A9P0ZTR4_CUSEU</name>
<gene>
    <name evidence="1" type="ORF">CEURO_LOCUS18796</name>
</gene>
<feature type="non-terminal residue" evidence="1">
    <location>
        <position position="13"/>
    </location>
</feature>
<proteinExistence type="predicted"/>
<dbReference type="Proteomes" id="UP001152484">
    <property type="component" value="Unassembled WGS sequence"/>
</dbReference>
<dbReference type="EMBL" id="CAMAPE010000053">
    <property type="protein sequence ID" value="CAH9110287.1"/>
    <property type="molecule type" value="Genomic_DNA"/>
</dbReference>
<evidence type="ECO:0000313" key="1">
    <source>
        <dbReference type="EMBL" id="CAH9110287.1"/>
    </source>
</evidence>
<protein>
    <submittedName>
        <fullName evidence="1">Uncharacterized protein</fullName>
    </submittedName>
</protein>
<comment type="caution">
    <text evidence="1">The sequence shown here is derived from an EMBL/GenBank/DDBJ whole genome shotgun (WGS) entry which is preliminary data.</text>
</comment>
<organism evidence="1 2">
    <name type="scientific">Cuscuta europaea</name>
    <name type="common">European dodder</name>
    <dbReference type="NCBI Taxonomy" id="41803"/>
    <lineage>
        <taxon>Eukaryota</taxon>
        <taxon>Viridiplantae</taxon>
        <taxon>Streptophyta</taxon>
        <taxon>Embryophyta</taxon>
        <taxon>Tracheophyta</taxon>
        <taxon>Spermatophyta</taxon>
        <taxon>Magnoliopsida</taxon>
        <taxon>eudicotyledons</taxon>
        <taxon>Gunneridae</taxon>
        <taxon>Pentapetalae</taxon>
        <taxon>asterids</taxon>
        <taxon>lamiids</taxon>
        <taxon>Solanales</taxon>
        <taxon>Convolvulaceae</taxon>
        <taxon>Cuscuteae</taxon>
        <taxon>Cuscuta</taxon>
        <taxon>Cuscuta subgen. Cuscuta</taxon>
    </lineage>
</organism>
<evidence type="ECO:0000313" key="2">
    <source>
        <dbReference type="Proteomes" id="UP001152484"/>
    </source>
</evidence>
<accession>A0A9P0ZTR4</accession>